<proteinExistence type="predicted"/>
<dbReference type="VEuPathDB" id="FungiDB:AeMF1_003321"/>
<dbReference type="InterPro" id="IPR052050">
    <property type="entry name" value="SecEffector_AnkRepeat"/>
</dbReference>
<dbReference type="PANTHER" id="PTHR46586">
    <property type="entry name" value="ANKYRIN REPEAT-CONTAINING PROTEIN"/>
    <property type="match status" value="1"/>
</dbReference>
<name>A0A6G0WHV4_9STRA</name>
<dbReference type="InterPro" id="IPR036770">
    <property type="entry name" value="Ankyrin_rpt-contain_sf"/>
</dbReference>
<comment type="caution">
    <text evidence="1">The sequence shown here is derived from an EMBL/GenBank/DDBJ whole genome shotgun (WGS) entry which is preliminary data.</text>
</comment>
<reference evidence="1 2" key="1">
    <citation type="submission" date="2019-07" db="EMBL/GenBank/DDBJ databases">
        <title>Genomics analysis of Aphanomyces spp. identifies a new class of oomycete effector associated with host adaptation.</title>
        <authorList>
            <person name="Gaulin E."/>
        </authorList>
    </citation>
    <scope>NUCLEOTIDE SEQUENCE [LARGE SCALE GENOMIC DNA]</scope>
    <source>
        <strain evidence="1 2">ATCC 201684</strain>
    </source>
</reference>
<evidence type="ECO:0000313" key="2">
    <source>
        <dbReference type="Proteomes" id="UP000481153"/>
    </source>
</evidence>
<keyword evidence="2" id="KW-1185">Reference proteome</keyword>
<dbReference type="PANTHER" id="PTHR46586:SF3">
    <property type="entry name" value="ANKYRIN REPEAT-CONTAINING PROTEIN"/>
    <property type="match status" value="1"/>
</dbReference>
<dbReference type="AlphaFoldDB" id="A0A6G0WHV4"/>
<sequence length="249" mass="27737">MLSVPRPPAMIPTFDDDEDAEVLRQLPSSIHRYAFEHFSYRDMNVALGSVLDFEDAVSGLYRGHGVIGASALLSWKPSLANIVLAHAAYFGHDDIFRFVHTTFSLSVRRELMELACRNGQLTVVEYLESQRCPVGCLDAAASNGHLDVLEFLKSRRPNEFVVSHAAMANAARNGHADVVAFLYECNVDCQAGAFTDAAANGHIDVVKFIMEHYHDTDLEKEALWQATRHGRLAVVHYLAVQYVRTNGFK</sequence>
<dbReference type="OrthoDB" id="67277at2759"/>
<dbReference type="Proteomes" id="UP000481153">
    <property type="component" value="Unassembled WGS sequence"/>
</dbReference>
<dbReference type="SUPFAM" id="SSF48403">
    <property type="entry name" value="Ankyrin repeat"/>
    <property type="match status" value="1"/>
</dbReference>
<organism evidence="1 2">
    <name type="scientific">Aphanomyces euteiches</name>
    <dbReference type="NCBI Taxonomy" id="100861"/>
    <lineage>
        <taxon>Eukaryota</taxon>
        <taxon>Sar</taxon>
        <taxon>Stramenopiles</taxon>
        <taxon>Oomycota</taxon>
        <taxon>Saprolegniomycetes</taxon>
        <taxon>Saprolegniales</taxon>
        <taxon>Verrucalvaceae</taxon>
        <taxon>Aphanomyces</taxon>
    </lineage>
</organism>
<dbReference type="Pfam" id="PF12796">
    <property type="entry name" value="Ank_2"/>
    <property type="match status" value="1"/>
</dbReference>
<dbReference type="InterPro" id="IPR002110">
    <property type="entry name" value="Ankyrin_rpt"/>
</dbReference>
<dbReference type="Gene3D" id="1.25.40.20">
    <property type="entry name" value="Ankyrin repeat-containing domain"/>
    <property type="match status" value="2"/>
</dbReference>
<accession>A0A6G0WHV4</accession>
<gene>
    <name evidence="1" type="ORF">Ae201684_015031</name>
</gene>
<dbReference type="EMBL" id="VJMJ01000207">
    <property type="protein sequence ID" value="KAF0726775.1"/>
    <property type="molecule type" value="Genomic_DNA"/>
</dbReference>
<evidence type="ECO:0000313" key="1">
    <source>
        <dbReference type="EMBL" id="KAF0726775.1"/>
    </source>
</evidence>
<protein>
    <submittedName>
        <fullName evidence="1">Uncharacterized protein</fullName>
    </submittedName>
</protein>